<proteinExistence type="predicted"/>
<protein>
    <recommendedName>
        <fullName evidence="3">F-box domain-containing protein</fullName>
    </recommendedName>
</protein>
<dbReference type="AlphaFoldDB" id="A0A165MMV6"/>
<dbReference type="InParanoid" id="A0A165MMV6"/>
<sequence length="378" mass="41936">MSRPAPHMQSLSLEFFPDWETGTLALRSNFLECDPGVLRTVALRGAHPPPLPEPCTALSMLRTLDLTIYPTEGHETFTAQELSAILAHSPIIETFGIQATSYLEDTGSEVIFTEVCPQLKRLAIDFYNASRLDSARGLACRFIGLKELAFSLSPDVSAPLHDLSNWAGPLQAYVPDHSDSILDFGTQKGTDLRVKVHTPLEDWEFLSSDRLVSLVIHEHIFAGQSPPPAPNLTDICIVLATRATIGENTHLCGVLQDSALVFDYPALRKLQFAHIPPVCSYTLEVTRSTTPTHLGTYDSNYRWTIALTDMIYFIRHRLLLQPPGRRLDALVLTGMRYIVDVDLAQSLLTLNTLVAHIEFEQSLPPHVLQNLSTPHLGV</sequence>
<keyword evidence="2" id="KW-1185">Reference proteome</keyword>
<name>A0A165MMV6_EXIGL</name>
<evidence type="ECO:0000313" key="1">
    <source>
        <dbReference type="EMBL" id="KZV99498.1"/>
    </source>
</evidence>
<gene>
    <name evidence="1" type="ORF">EXIGLDRAFT_762585</name>
</gene>
<dbReference type="EMBL" id="KV425909">
    <property type="protein sequence ID" value="KZV99498.1"/>
    <property type="molecule type" value="Genomic_DNA"/>
</dbReference>
<reference evidence="1 2" key="1">
    <citation type="journal article" date="2016" name="Mol. Biol. Evol.">
        <title>Comparative Genomics of Early-Diverging Mushroom-Forming Fungi Provides Insights into the Origins of Lignocellulose Decay Capabilities.</title>
        <authorList>
            <person name="Nagy L.G."/>
            <person name="Riley R."/>
            <person name="Tritt A."/>
            <person name="Adam C."/>
            <person name="Daum C."/>
            <person name="Floudas D."/>
            <person name="Sun H."/>
            <person name="Yadav J.S."/>
            <person name="Pangilinan J."/>
            <person name="Larsson K.H."/>
            <person name="Matsuura K."/>
            <person name="Barry K."/>
            <person name="Labutti K."/>
            <person name="Kuo R."/>
            <person name="Ohm R.A."/>
            <person name="Bhattacharya S.S."/>
            <person name="Shirouzu T."/>
            <person name="Yoshinaga Y."/>
            <person name="Martin F.M."/>
            <person name="Grigoriev I.V."/>
            <person name="Hibbett D.S."/>
        </authorList>
    </citation>
    <scope>NUCLEOTIDE SEQUENCE [LARGE SCALE GENOMIC DNA]</scope>
    <source>
        <strain evidence="1 2">HHB12029</strain>
    </source>
</reference>
<organism evidence="1 2">
    <name type="scientific">Exidia glandulosa HHB12029</name>
    <dbReference type="NCBI Taxonomy" id="1314781"/>
    <lineage>
        <taxon>Eukaryota</taxon>
        <taxon>Fungi</taxon>
        <taxon>Dikarya</taxon>
        <taxon>Basidiomycota</taxon>
        <taxon>Agaricomycotina</taxon>
        <taxon>Agaricomycetes</taxon>
        <taxon>Auriculariales</taxon>
        <taxon>Exidiaceae</taxon>
        <taxon>Exidia</taxon>
    </lineage>
</organism>
<evidence type="ECO:0008006" key="3">
    <source>
        <dbReference type="Google" id="ProtNLM"/>
    </source>
</evidence>
<accession>A0A165MMV6</accession>
<evidence type="ECO:0000313" key="2">
    <source>
        <dbReference type="Proteomes" id="UP000077266"/>
    </source>
</evidence>
<dbReference type="Proteomes" id="UP000077266">
    <property type="component" value="Unassembled WGS sequence"/>
</dbReference>